<organism evidence="2 3">
    <name type="scientific">Leersia perrieri</name>
    <dbReference type="NCBI Taxonomy" id="77586"/>
    <lineage>
        <taxon>Eukaryota</taxon>
        <taxon>Viridiplantae</taxon>
        <taxon>Streptophyta</taxon>
        <taxon>Embryophyta</taxon>
        <taxon>Tracheophyta</taxon>
        <taxon>Spermatophyta</taxon>
        <taxon>Magnoliopsida</taxon>
        <taxon>Liliopsida</taxon>
        <taxon>Poales</taxon>
        <taxon>Poaceae</taxon>
        <taxon>BOP clade</taxon>
        <taxon>Oryzoideae</taxon>
        <taxon>Oryzeae</taxon>
        <taxon>Oryzinae</taxon>
        <taxon>Leersia</taxon>
    </lineage>
</organism>
<dbReference type="Proteomes" id="UP000032180">
    <property type="component" value="Chromosome 6"/>
</dbReference>
<proteinExistence type="predicted"/>
<reference evidence="2 3" key="1">
    <citation type="submission" date="2012-08" db="EMBL/GenBank/DDBJ databases">
        <title>Oryza genome evolution.</title>
        <authorList>
            <person name="Wing R.A."/>
        </authorList>
    </citation>
    <scope>NUCLEOTIDE SEQUENCE</scope>
</reference>
<evidence type="ECO:0000313" key="3">
    <source>
        <dbReference type="Proteomes" id="UP000032180"/>
    </source>
</evidence>
<reference evidence="2" key="3">
    <citation type="submission" date="2015-04" db="UniProtKB">
        <authorList>
            <consortium name="EnsemblPlants"/>
        </authorList>
    </citation>
    <scope>IDENTIFICATION</scope>
</reference>
<reference evidence="3" key="2">
    <citation type="submission" date="2013-12" db="EMBL/GenBank/DDBJ databases">
        <authorList>
            <person name="Yu Y."/>
            <person name="Lee S."/>
            <person name="de Baynast K."/>
            <person name="Wissotski M."/>
            <person name="Liu L."/>
            <person name="Talag J."/>
            <person name="Goicoechea J."/>
            <person name="Angelova A."/>
            <person name="Jetty R."/>
            <person name="Kudrna D."/>
            <person name="Golser W."/>
            <person name="Rivera L."/>
            <person name="Zhang J."/>
            <person name="Wing R."/>
        </authorList>
    </citation>
    <scope>NUCLEOTIDE SEQUENCE</scope>
</reference>
<dbReference type="Gramene" id="LPERR06G16560.1">
    <property type="protein sequence ID" value="LPERR06G16560.1"/>
    <property type="gene ID" value="LPERR06G16560"/>
</dbReference>
<dbReference type="InterPro" id="IPR036460">
    <property type="entry name" value="Cu_amine_oxidase_C_sf"/>
</dbReference>
<dbReference type="GO" id="GO:0005507">
    <property type="term" value="F:copper ion binding"/>
    <property type="evidence" value="ECO:0007669"/>
    <property type="project" value="InterPro"/>
</dbReference>
<evidence type="ECO:0000256" key="1">
    <source>
        <dbReference type="SAM" id="MobiDB-lite"/>
    </source>
</evidence>
<evidence type="ECO:0000313" key="2">
    <source>
        <dbReference type="EnsemblPlants" id="LPERR06G16560.1"/>
    </source>
</evidence>
<accession>A0A0D9WRQ6</accession>
<feature type="compositionally biased region" description="Basic and acidic residues" evidence="1">
    <location>
        <begin position="41"/>
        <end position="54"/>
    </location>
</feature>
<dbReference type="GO" id="GO:0009308">
    <property type="term" value="P:amine metabolic process"/>
    <property type="evidence" value="ECO:0007669"/>
    <property type="project" value="InterPro"/>
</dbReference>
<protein>
    <submittedName>
        <fullName evidence="2">Uncharacterized protein</fullName>
    </submittedName>
</protein>
<keyword evidence="3" id="KW-1185">Reference proteome</keyword>
<dbReference type="SUPFAM" id="SSF49998">
    <property type="entry name" value="Amine oxidase catalytic domain"/>
    <property type="match status" value="1"/>
</dbReference>
<dbReference type="AlphaFoldDB" id="A0A0D9WRQ6"/>
<sequence length="113" mass="12991">MALKRQKTMRFYDEKAKPGVGDTVQQVREVGVRALRRAEHGRRQLGHLEQEKQKDKRRGHRPVVYSWPAPCSVPGGLPVMPTMSGAFELRPSNFFERNPLINQAAWELPKLLM</sequence>
<dbReference type="GO" id="GO:0008131">
    <property type="term" value="F:primary methylamine oxidase activity"/>
    <property type="evidence" value="ECO:0007669"/>
    <property type="project" value="InterPro"/>
</dbReference>
<dbReference type="EnsemblPlants" id="LPERR06G16560.1">
    <property type="protein sequence ID" value="LPERR06G16560.1"/>
    <property type="gene ID" value="LPERR06G16560"/>
</dbReference>
<dbReference type="GO" id="GO:0048038">
    <property type="term" value="F:quinone binding"/>
    <property type="evidence" value="ECO:0007669"/>
    <property type="project" value="InterPro"/>
</dbReference>
<dbReference type="HOGENOM" id="CLU_2137088_0_0_1"/>
<feature type="region of interest" description="Disordered" evidence="1">
    <location>
        <begin position="41"/>
        <end position="64"/>
    </location>
</feature>
<name>A0A0D9WRQ6_9ORYZ</name>